<dbReference type="Proteomes" id="UP000219922">
    <property type="component" value="Unassembled WGS sequence"/>
</dbReference>
<reference evidence="1 2" key="1">
    <citation type="submission" date="2017-09" db="EMBL/GenBank/DDBJ databases">
        <title>Large-scale bioinformatics analysis of Bacillus genomes uncovers conserved roles of natural products in bacterial physiology.</title>
        <authorList>
            <consortium name="Agbiome Team Llc"/>
            <person name="Bleich R.M."/>
            <person name="Grubbs K.J."/>
            <person name="Santa Maria K.C."/>
            <person name="Allen S.E."/>
            <person name="Farag S."/>
            <person name="Shank E.A."/>
            <person name="Bowers A."/>
        </authorList>
    </citation>
    <scope>NUCLEOTIDE SEQUENCE [LARGE SCALE GENOMIC DNA]</scope>
    <source>
        <strain evidence="1 2">AFS092789</strain>
    </source>
</reference>
<organism evidence="1 2">
    <name type="scientific">Bacillus cereus</name>
    <dbReference type="NCBI Taxonomy" id="1396"/>
    <lineage>
        <taxon>Bacteria</taxon>
        <taxon>Bacillati</taxon>
        <taxon>Bacillota</taxon>
        <taxon>Bacilli</taxon>
        <taxon>Bacillales</taxon>
        <taxon>Bacillaceae</taxon>
        <taxon>Bacillus</taxon>
        <taxon>Bacillus cereus group</taxon>
    </lineage>
</organism>
<accession>A0A9X6SS42</accession>
<name>A0A9X6SS42_BACCE</name>
<protein>
    <submittedName>
        <fullName evidence="1">Uncharacterized protein</fullName>
    </submittedName>
</protein>
<comment type="caution">
    <text evidence="1">The sequence shown here is derived from an EMBL/GenBank/DDBJ whole genome shotgun (WGS) entry which is preliminary data.</text>
</comment>
<gene>
    <name evidence="1" type="ORF">CON36_35935</name>
</gene>
<proteinExistence type="predicted"/>
<dbReference type="RefSeq" id="WP_098007356.1">
    <property type="nucleotide sequence ID" value="NZ_NVMX01000281.1"/>
</dbReference>
<evidence type="ECO:0000313" key="2">
    <source>
        <dbReference type="Proteomes" id="UP000219922"/>
    </source>
</evidence>
<dbReference type="AlphaFoldDB" id="A0A9X6SS42"/>
<sequence>MSIKEEILKKYNELNEFLQGIDIETLQKEYTRSELKELQSAIYGVKLRSLAYEISEVVDKMKKEEYPELLGVHHYPDLKEIDFLSEKQKIELDKYLVKFRKGNYVSNLWRIGNDSKLAKKIEQFLLDKRIVEKVFYVNCSRCSDNYLSKQLTETEKLELDELFKDPSKIEERQDKIEDGTLYEYCDECSYEINFERPSLLQYAELLKLVKERDKSLDNV</sequence>
<evidence type="ECO:0000313" key="1">
    <source>
        <dbReference type="EMBL" id="PDZ94042.1"/>
    </source>
</evidence>
<dbReference type="EMBL" id="NVMX01000281">
    <property type="protein sequence ID" value="PDZ94042.1"/>
    <property type="molecule type" value="Genomic_DNA"/>
</dbReference>